<dbReference type="PIRSF" id="PIRSF021292">
    <property type="entry name" value="Competence_ComGD"/>
    <property type="match status" value="1"/>
</dbReference>
<evidence type="ECO:0000313" key="5">
    <source>
        <dbReference type="Proteomes" id="UP000037854"/>
    </source>
</evidence>
<keyword evidence="3" id="KW-1133">Transmembrane helix</keyword>
<evidence type="ECO:0000256" key="2">
    <source>
        <dbReference type="ARBA" id="ARBA00023287"/>
    </source>
</evidence>
<organism evidence="4 5">
    <name type="scientific">Oceanobacillus caeni</name>
    <dbReference type="NCBI Taxonomy" id="405946"/>
    <lineage>
        <taxon>Bacteria</taxon>
        <taxon>Bacillati</taxon>
        <taxon>Bacillota</taxon>
        <taxon>Bacilli</taxon>
        <taxon>Bacillales</taxon>
        <taxon>Bacillaceae</taxon>
        <taxon>Oceanobacillus</taxon>
    </lineage>
</organism>
<keyword evidence="5" id="KW-1185">Reference proteome</keyword>
<protein>
    <recommendedName>
        <fullName evidence="6">Prepilin-type N-terminal cleavage/methylation domain-containing protein</fullName>
    </recommendedName>
</protein>
<keyword evidence="3" id="KW-0812">Transmembrane</keyword>
<keyword evidence="2" id="KW-0178">Competence</keyword>
<dbReference type="RefSeq" id="WP_047183833.1">
    <property type="nucleotide sequence ID" value="NZ_JAHHXM010000003.1"/>
</dbReference>
<keyword evidence="3" id="KW-0472">Membrane</keyword>
<name>A0ABR5MGL7_9BACI</name>
<sequence length="148" mass="17092">MLKSVIDQKTKKNGFTLIELLFVLAIVSIMVLISPIIKVPSLKNIQDQQFLTVLESDVLYLQNLSTTTEDFVRITFFKDHYNLRKGEEVILNRYYPEGVTIDTRENNNIIFKTSGTIVNRKIIVIRTNQSTYHLVFPLGKGRMNIVEN</sequence>
<comment type="caution">
    <text evidence="4">The sequence shown here is derived from an EMBL/GenBank/DDBJ whole genome shotgun (WGS) entry which is preliminary data.</text>
</comment>
<dbReference type="InterPro" id="IPR045584">
    <property type="entry name" value="Pilin-like"/>
</dbReference>
<dbReference type="Pfam" id="PF07963">
    <property type="entry name" value="N_methyl"/>
    <property type="match status" value="1"/>
</dbReference>
<evidence type="ECO:0008006" key="6">
    <source>
        <dbReference type="Google" id="ProtNLM"/>
    </source>
</evidence>
<dbReference type="NCBIfam" id="TIGR02532">
    <property type="entry name" value="IV_pilin_GFxxxE"/>
    <property type="match status" value="1"/>
</dbReference>
<gene>
    <name evidence="4" type="ORF">AFL42_14265</name>
</gene>
<dbReference type="SUPFAM" id="SSF54523">
    <property type="entry name" value="Pili subunits"/>
    <property type="match status" value="1"/>
</dbReference>
<evidence type="ECO:0000256" key="1">
    <source>
        <dbReference type="ARBA" id="ARBA00004241"/>
    </source>
</evidence>
<dbReference type="Proteomes" id="UP000037854">
    <property type="component" value="Unassembled WGS sequence"/>
</dbReference>
<dbReference type="InterPro" id="IPR012902">
    <property type="entry name" value="N_methyl_site"/>
</dbReference>
<dbReference type="InterPro" id="IPR016785">
    <property type="entry name" value="ComGD"/>
</dbReference>
<dbReference type="EMBL" id="LGTK01000063">
    <property type="protein sequence ID" value="KPH71779.1"/>
    <property type="molecule type" value="Genomic_DNA"/>
</dbReference>
<reference evidence="4 5" key="1">
    <citation type="submission" date="2015-07" db="EMBL/GenBank/DDBJ databases">
        <title>High-quality draft genome sequence of Oceanobacillus caeni HM6, a bacillus isolated from a human feces.</title>
        <authorList>
            <person name="Kumar J."/>
            <person name="Verma M.K."/>
            <person name="Pandey R."/>
            <person name="Bhambi M."/>
            <person name="Chauhan N."/>
        </authorList>
    </citation>
    <scope>NUCLEOTIDE SEQUENCE [LARGE SCALE GENOMIC DNA]</scope>
    <source>
        <strain evidence="4 5">HM6</strain>
    </source>
</reference>
<proteinExistence type="predicted"/>
<dbReference type="Gene3D" id="3.30.700.10">
    <property type="entry name" value="Glycoprotein, Type 4 Pilin"/>
    <property type="match status" value="1"/>
</dbReference>
<evidence type="ECO:0000256" key="3">
    <source>
        <dbReference type="SAM" id="Phobius"/>
    </source>
</evidence>
<feature type="transmembrane region" description="Helical" evidence="3">
    <location>
        <begin position="20"/>
        <end position="37"/>
    </location>
</feature>
<evidence type="ECO:0000313" key="4">
    <source>
        <dbReference type="EMBL" id="KPH71779.1"/>
    </source>
</evidence>
<dbReference type="NCBIfam" id="NF040982">
    <property type="entry name" value="ComGD"/>
    <property type="match status" value="1"/>
</dbReference>
<comment type="subcellular location">
    <subcellularLocation>
        <location evidence="1">Cell surface</location>
    </subcellularLocation>
</comment>
<accession>A0ABR5MGL7</accession>